<reference evidence="1" key="1">
    <citation type="submission" date="2014-05" db="EMBL/GenBank/DDBJ databases">
        <authorList>
            <person name="Chronopoulou M."/>
        </authorList>
    </citation>
    <scope>NUCLEOTIDE SEQUENCE</scope>
    <source>
        <tissue evidence="1">Whole organism</tissue>
    </source>
</reference>
<evidence type="ECO:0000313" key="1">
    <source>
        <dbReference type="EMBL" id="CDW25196.1"/>
    </source>
</evidence>
<protein>
    <submittedName>
        <fullName evidence="1">Uncharacterized protein</fullName>
    </submittedName>
</protein>
<accession>A0A0K2TI54</accession>
<dbReference type="EMBL" id="HACA01007835">
    <property type="protein sequence ID" value="CDW25196.1"/>
    <property type="molecule type" value="Transcribed_RNA"/>
</dbReference>
<name>A0A0K2TI54_LEPSM</name>
<sequence length="78" mass="8960">MTLEKNCSIGARAFGFKMTDIQNDDFDLLLKYFWNAGTLTGWRVTVFDGTEKIIRRSLPTPKHISCSMTILNLVNFKE</sequence>
<dbReference type="AlphaFoldDB" id="A0A0K2TI54"/>
<proteinExistence type="predicted"/>
<organism evidence="1">
    <name type="scientific">Lepeophtheirus salmonis</name>
    <name type="common">Salmon louse</name>
    <name type="synonym">Caligus salmonis</name>
    <dbReference type="NCBI Taxonomy" id="72036"/>
    <lineage>
        <taxon>Eukaryota</taxon>
        <taxon>Metazoa</taxon>
        <taxon>Ecdysozoa</taxon>
        <taxon>Arthropoda</taxon>
        <taxon>Crustacea</taxon>
        <taxon>Multicrustacea</taxon>
        <taxon>Hexanauplia</taxon>
        <taxon>Copepoda</taxon>
        <taxon>Siphonostomatoida</taxon>
        <taxon>Caligidae</taxon>
        <taxon>Lepeophtheirus</taxon>
    </lineage>
</organism>